<protein>
    <submittedName>
        <fullName evidence="1">Class I SAM-dependent methyltransferase</fullName>
        <ecNumber evidence="1">2.1.-.-</ecNumber>
    </submittedName>
</protein>
<dbReference type="GO" id="GO:0032259">
    <property type="term" value="P:methylation"/>
    <property type="evidence" value="ECO:0007669"/>
    <property type="project" value="UniProtKB-KW"/>
</dbReference>
<keyword evidence="1" id="KW-0489">Methyltransferase</keyword>
<comment type="caution">
    <text evidence="1">The sequence shown here is derived from an EMBL/GenBank/DDBJ whole genome shotgun (WGS) entry which is preliminary data.</text>
</comment>
<dbReference type="Proteomes" id="UP001244297">
    <property type="component" value="Unassembled WGS sequence"/>
</dbReference>
<dbReference type="RefSeq" id="WP_238288214.1">
    <property type="nucleotide sequence ID" value="NZ_BPQS01000012.1"/>
</dbReference>
<dbReference type="Gene3D" id="3.40.50.150">
    <property type="entry name" value="Vaccinia Virus protein VP39"/>
    <property type="match status" value="1"/>
</dbReference>
<evidence type="ECO:0000313" key="1">
    <source>
        <dbReference type="EMBL" id="MDN3571703.1"/>
    </source>
</evidence>
<proteinExistence type="predicted"/>
<dbReference type="GO" id="GO:0008168">
    <property type="term" value="F:methyltransferase activity"/>
    <property type="evidence" value="ECO:0007669"/>
    <property type="project" value="UniProtKB-KW"/>
</dbReference>
<keyword evidence="2" id="KW-1185">Reference proteome</keyword>
<accession>A0ABT8AP80</accession>
<dbReference type="SUPFAM" id="SSF53335">
    <property type="entry name" value="S-adenosyl-L-methionine-dependent methyltransferases"/>
    <property type="match status" value="1"/>
</dbReference>
<sequence length="250" mass="27681">MIKEAVKKVLPNGMKHNIHKLSAKIAQSREASRNRDKSAREVFSEIYAKAKWGGAVGGINSGSGSYGPAAELYIHNINRFIQSHAVKSVLDIGCGDFSIGSRLICDDYTGIDVAQSVVDRNNAEYSSDGRRFACLDAAGPADLPRAQLCLIRQVLQHLSNQQVTAILRKFSPFEFVILTEHQPAACDFRSHNRDIVHGSNTRLAYGSGLYFDKPPFNLKTDLLFEHAGDLTSHNMYDRGLIRSFLVQNSQ</sequence>
<gene>
    <name evidence="1" type="ORF">QWZ18_13835</name>
</gene>
<dbReference type="InterPro" id="IPR029063">
    <property type="entry name" value="SAM-dependent_MTases_sf"/>
</dbReference>
<organism evidence="1 2">
    <name type="scientific">Methylobacterium longum</name>
    <dbReference type="NCBI Taxonomy" id="767694"/>
    <lineage>
        <taxon>Bacteria</taxon>
        <taxon>Pseudomonadati</taxon>
        <taxon>Pseudomonadota</taxon>
        <taxon>Alphaproteobacteria</taxon>
        <taxon>Hyphomicrobiales</taxon>
        <taxon>Methylobacteriaceae</taxon>
        <taxon>Methylobacterium</taxon>
    </lineage>
</organism>
<dbReference type="EC" id="2.1.-.-" evidence="1"/>
<keyword evidence="1" id="KW-0808">Transferase</keyword>
<evidence type="ECO:0000313" key="2">
    <source>
        <dbReference type="Proteomes" id="UP001244297"/>
    </source>
</evidence>
<name>A0ABT8AP80_9HYPH</name>
<reference evidence="2" key="1">
    <citation type="journal article" date="2019" name="Int. J. Syst. Evol. Microbiol.">
        <title>The Global Catalogue of Microorganisms (GCM) 10K type strain sequencing project: providing services to taxonomists for standard genome sequencing and annotation.</title>
        <authorList>
            <consortium name="The Broad Institute Genomics Platform"/>
            <consortium name="The Broad Institute Genome Sequencing Center for Infectious Disease"/>
            <person name="Wu L."/>
            <person name="Ma J."/>
        </authorList>
    </citation>
    <scope>NUCLEOTIDE SEQUENCE [LARGE SCALE GENOMIC DNA]</scope>
    <source>
        <strain evidence="2">CECT 7806</strain>
    </source>
</reference>
<dbReference type="EMBL" id="JAUFPT010000043">
    <property type="protein sequence ID" value="MDN3571703.1"/>
    <property type="molecule type" value="Genomic_DNA"/>
</dbReference>